<dbReference type="InterPro" id="IPR036890">
    <property type="entry name" value="HATPase_C_sf"/>
</dbReference>
<dbReference type="SMART" id="SM00387">
    <property type="entry name" value="HATPase_c"/>
    <property type="match status" value="1"/>
</dbReference>
<protein>
    <submittedName>
        <fullName evidence="14">Histidine kinase</fullName>
    </submittedName>
</protein>
<dbReference type="Gene3D" id="6.10.340.10">
    <property type="match status" value="1"/>
</dbReference>
<evidence type="ECO:0000256" key="5">
    <source>
        <dbReference type="ARBA" id="ARBA00022692"/>
    </source>
</evidence>
<evidence type="ECO:0000313" key="15">
    <source>
        <dbReference type="Proteomes" id="UP000029518"/>
    </source>
</evidence>
<evidence type="ECO:0000256" key="12">
    <source>
        <dbReference type="SAM" id="Phobius"/>
    </source>
</evidence>
<dbReference type="SMART" id="SM00304">
    <property type="entry name" value="HAMP"/>
    <property type="match status" value="1"/>
</dbReference>
<evidence type="ECO:0000256" key="1">
    <source>
        <dbReference type="ARBA" id="ARBA00004651"/>
    </source>
</evidence>
<dbReference type="Pfam" id="PF06580">
    <property type="entry name" value="His_kinase"/>
    <property type="match status" value="1"/>
</dbReference>
<keyword evidence="2" id="KW-1003">Cell membrane</keyword>
<dbReference type="HOGENOM" id="CLU_020473_6_3_9"/>
<dbReference type="Pfam" id="PF00672">
    <property type="entry name" value="HAMP"/>
    <property type="match status" value="1"/>
</dbReference>
<accession>A0A089MU80</accession>
<keyword evidence="8" id="KW-0067">ATP-binding</keyword>
<dbReference type="GO" id="GO:0005886">
    <property type="term" value="C:plasma membrane"/>
    <property type="evidence" value="ECO:0007669"/>
    <property type="project" value="UniProtKB-SubCell"/>
</dbReference>
<dbReference type="KEGG" id="pbd:PBOR_25955"/>
<proteinExistence type="predicted"/>
<dbReference type="SUPFAM" id="SSF158472">
    <property type="entry name" value="HAMP domain-like"/>
    <property type="match status" value="1"/>
</dbReference>
<keyword evidence="6" id="KW-0547">Nucleotide-binding</keyword>
<dbReference type="CDD" id="cd06225">
    <property type="entry name" value="HAMP"/>
    <property type="match status" value="1"/>
</dbReference>
<dbReference type="GO" id="GO:0000155">
    <property type="term" value="F:phosphorelay sensor kinase activity"/>
    <property type="evidence" value="ECO:0007669"/>
    <property type="project" value="InterPro"/>
</dbReference>
<dbReference type="Gene3D" id="3.30.565.10">
    <property type="entry name" value="Histidine kinase-like ATPase, C-terminal domain"/>
    <property type="match status" value="1"/>
</dbReference>
<dbReference type="GO" id="GO:0005524">
    <property type="term" value="F:ATP binding"/>
    <property type="evidence" value="ECO:0007669"/>
    <property type="project" value="UniProtKB-KW"/>
</dbReference>
<dbReference type="PROSITE" id="PS50885">
    <property type="entry name" value="HAMP"/>
    <property type="match status" value="1"/>
</dbReference>
<organism evidence="14 15">
    <name type="scientific">Paenibacillus borealis</name>
    <dbReference type="NCBI Taxonomy" id="160799"/>
    <lineage>
        <taxon>Bacteria</taxon>
        <taxon>Bacillati</taxon>
        <taxon>Bacillota</taxon>
        <taxon>Bacilli</taxon>
        <taxon>Bacillales</taxon>
        <taxon>Paenibacillaceae</taxon>
        <taxon>Paenibacillus</taxon>
    </lineage>
</organism>
<dbReference type="Pfam" id="PF02518">
    <property type="entry name" value="HATPase_c"/>
    <property type="match status" value="1"/>
</dbReference>
<dbReference type="SUPFAM" id="SSF55874">
    <property type="entry name" value="ATPase domain of HSP90 chaperone/DNA topoisomerase II/histidine kinase"/>
    <property type="match status" value="1"/>
</dbReference>
<keyword evidence="10" id="KW-0902">Two-component regulatory system</keyword>
<keyword evidence="9 12" id="KW-1133">Transmembrane helix</keyword>
<feature type="domain" description="HAMP" evidence="13">
    <location>
        <begin position="332"/>
        <end position="384"/>
    </location>
</feature>
<reference evidence="14" key="1">
    <citation type="submission" date="2014-08" db="EMBL/GenBank/DDBJ databases">
        <title>Comparative genomics of the Paenibacillus odorifer group.</title>
        <authorList>
            <person name="den Bakker H.C."/>
            <person name="Tsai Y.-C.Y.-C."/>
            <person name="Martin N."/>
            <person name="Korlach J."/>
            <person name="Wiedmann M."/>
        </authorList>
    </citation>
    <scope>NUCLEOTIDE SEQUENCE [LARGE SCALE GENOMIC DNA]</scope>
    <source>
        <strain evidence="14">DSM 13188</strain>
    </source>
</reference>
<keyword evidence="11 12" id="KW-0472">Membrane</keyword>
<dbReference type="AlphaFoldDB" id="A0A089MU80"/>
<dbReference type="PANTHER" id="PTHR34220:SF11">
    <property type="entry name" value="SENSOR PROTEIN KINASE HPTS"/>
    <property type="match status" value="1"/>
</dbReference>
<evidence type="ECO:0000259" key="13">
    <source>
        <dbReference type="PROSITE" id="PS50885"/>
    </source>
</evidence>
<dbReference type="RefSeq" id="WP_042216359.1">
    <property type="nucleotide sequence ID" value="NZ_CP009285.1"/>
</dbReference>
<keyword evidence="3" id="KW-0597">Phosphoprotein</keyword>
<dbReference type="InterPro" id="IPR003660">
    <property type="entry name" value="HAMP_dom"/>
</dbReference>
<dbReference type="InterPro" id="IPR003594">
    <property type="entry name" value="HATPase_dom"/>
</dbReference>
<keyword evidence="7 14" id="KW-0418">Kinase</keyword>
<sequence>MRSNSLYRKYFKDNMFMRFTLIVSCIFIATIIAFSYLVLMLISDSAVQRQMDIQRKTMESISNYVENKYQSVQDMMRDVYRDGSLASNTTFLLEHPFGEYVEHRLDRYLLGDQSTSNAVQYFQNKIDDDPDIRSLMLYSANQQVMYYYDNRRQFDRVSTNAAHSFVPDSMVLDEESLVSVPNIWVLKSIGMQRTPMFSVKIPITNKSSLLNIGQMLVYFDSESIWQAMNNYKQDFKGEILVLSAQNEVIFDTSGQGYGRKYLQLQGANSGEEISMDGMVATRLTQSQAGYTVVSLISKKELAETYSSARNTIVTIALVCILFAVLLPAMFISNFAKRTHRIIRFTRKVKNGDLNTRIVDNREDELGQIAKSFNSMLDELNQYIDQVYKAEIKQKHTEIATLEARVNPHFLYNTLEVIRMRAISSGAKDVGEMIYSLSVLFKSYVRPKAKYTFKDELEACRMYLELFRIRYKDRFAYTIDCSKELEGLPVLKMSLQPVIENYILHGMRTGQTGNVISIRIHPDDNNNIRAVVTDNGLGIAGEKLDRLRLGLEDNRELSGSESFGLRSIHERLRLMYGKPYGVELASEQGAGTEVTITFPYPVKEETEHV</sequence>
<gene>
    <name evidence="14" type="ORF">PBOR_25955</name>
</gene>
<evidence type="ECO:0000256" key="6">
    <source>
        <dbReference type="ARBA" id="ARBA00022741"/>
    </source>
</evidence>
<dbReference type="InterPro" id="IPR050640">
    <property type="entry name" value="Bact_2-comp_sensor_kinase"/>
</dbReference>
<keyword evidence="15" id="KW-1185">Reference proteome</keyword>
<evidence type="ECO:0000256" key="4">
    <source>
        <dbReference type="ARBA" id="ARBA00022679"/>
    </source>
</evidence>
<evidence type="ECO:0000256" key="2">
    <source>
        <dbReference type="ARBA" id="ARBA00022475"/>
    </source>
</evidence>
<dbReference type="EMBL" id="CP009285">
    <property type="protein sequence ID" value="AIQ60009.1"/>
    <property type="molecule type" value="Genomic_DNA"/>
</dbReference>
<keyword evidence="5 12" id="KW-0812">Transmembrane</keyword>
<dbReference type="InterPro" id="IPR010559">
    <property type="entry name" value="Sig_transdc_His_kin_internal"/>
</dbReference>
<evidence type="ECO:0000256" key="7">
    <source>
        <dbReference type="ARBA" id="ARBA00022777"/>
    </source>
</evidence>
<evidence type="ECO:0000256" key="10">
    <source>
        <dbReference type="ARBA" id="ARBA00023012"/>
    </source>
</evidence>
<evidence type="ECO:0000256" key="3">
    <source>
        <dbReference type="ARBA" id="ARBA00022553"/>
    </source>
</evidence>
<feature type="transmembrane region" description="Helical" evidence="12">
    <location>
        <begin position="312"/>
        <end position="335"/>
    </location>
</feature>
<dbReference type="PANTHER" id="PTHR34220">
    <property type="entry name" value="SENSOR HISTIDINE KINASE YPDA"/>
    <property type="match status" value="1"/>
</dbReference>
<dbReference type="OrthoDB" id="9776552at2"/>
<evidence type="ECO:0000256" key="9">
    <source>
        <dbReference type="ARBA" id="ARBA00022989"/>
    </source>
</evidence>
<name>A0A089MU80_PAEBO</name>
<keyword evidence="4" id="KW-0808">Transferase</keyword>
<evidence type="ECO:0000256" key="11">
    <source>
        <dbReference type="ARBA" id="ARBA00023136"/>
    </source>
</evidence>
<evidence type="ECO:0000313" key="14">
    <source>
        <dbReference type="EMBL" id="AIQ60009.1"/>
    </source>
</evidence>
<dbReference type="Proteomes" id="UP000029518">
    <property type="component" value="Chromosome"/>
</dbReference>
<feature type="transmembrane region" description="Helical" evidence="12">
    <location>
        <begin position="21"/>
        <end position="42"/>
    </location>
</feature>
<comment type="subcellular location">
    <subcellularLocation>
        <location evidence="1">Cell membrane</location>
        <topology evidence="1">Multi-pass membrane protein</topology>
    </subcellularLocation>
</comment>
<evidence type="ECO:0000256" key="8">
    <source>
        <dbReference type="ARBA" id="ARBA00022840"/>
    </source>
</evidence>